<gene>
    <name evidence="7" type="ORF">DFH07DRAFT_752065</name>
</gene>
<sequence>MPHIPLVVSPEITNPDTVPEQVFESIAQSASPCDSNITPELNDFGIDSGDADWPAEDTPAPAGIVEAYIDRIQKEVASQIDGKHKKPDCYRFGTFWIRPPDHWFALETYKDSPEQLYYPPIFVWTPHVFMPDGFEFTCVFCGQDKMIGDGWNSNPVARRVVSLDSCYYILSKRIRCNKNGCKKSCSLYNDKILQQLPPHLQNQFPAFLTHRSGIDKSAITLVRSSIAAGLTPNAWEHILRELHVRRRDLAERDYLHALQSCAEHTLPAQLIPFSTFSNPVGYAGFTPSRWYIEKVFVEYMAYIKPHQDQAMSALPISAASDDQSFKALKYIARLNGVKVFGSLWTLTNEFEQIRQMILTPTRHLHHVEGPLRGVVKSLHEHGHAPISLLWTDNVRADQKFVERVIPSLRVDVDHTVADGGRKYPLLEVPTDLKIRVASSARLIDQVCTSILSDISDVPSSTKIFVGFAMEWDWRASEAGHFPASLMQIAVGNFVHLLQIYHICTPRQVPASLKALLFSEQVVKVGHHTQGNLDILSLLWELKPPSKSVDGKNGWIDLGIFARSKGLVPHASLSFQRLTEEVLGRTFPSVEDMRCSNWCQEELSEDQKMYAIRNVWLSLHMFKAIVGRPPAGARLTQIGRPGDQVTLRNGEVTVAHGEFVEKMLKWPVYEKDLSRGYINVSGSKRVMVRITKVVAPSFICHHHGLSLGELGPAPFTIVADLPSLVSREIELDDPVGTSDLAPPTSDDRDNLEEDFFSDFEAADSASDSGSDSDSDSESVQREPSSTHSSQPAEDQSDEEFEKYMDPDIDAFIATHQDGPVPPTSDSHPHVQPAQATAPRPTRTFQDILHEMQRLTKHIPREHSLAKQFSRWLRDAIFIPDKLDKARVEAVLKKKGETWDRAVRSKPDWVWLRVRRYVPPPEVLEPILDTLFKTHANVRCSRKKIKLFNAECHKAAKLMIEDVQKGWVSDPPGVALYNRLQTDDKGLDIWHCIRGTNSLEGSVHNPVRSRFGSRGASVELTVSLLSDFCYRKNVENGSRHRDGVEFKGHYDPWIEDDIDIAYKSLPFDTPHYARPGYMNVSLFKPTDETFIISELPEVVRQEYNIPRHDQSLHVGAQLERLPLVDLSGARTDRYGYLATAQNTKFTLIPMHTNEEYKLFNHRVLGFAGSDGQPDFKAMARWWSAQANGKTIFFKLPEHLQVHYKTWSAVRDEITTTHMTSSDRANFTEIIQSDAHTSVVLDESYSPVVQTRNAAVSSATIANQNRRAVLEVPTKASSNSKSSPQLRFINMNSTGTFSNPSPAPEQPRNPTVSVDSMGPASPRPFMLPTSAITTHTPQITTSASMTTKARKTRECAVCVGLGKDGTQCNGRGGRPRCPFYGTAGAIGPKKLINSG</sequence>
<dbReference type="InterPro" id="IPR012337">
    <property type="entry name" value="RNaseH-like_sf"/>
</dbReference>
<dbReference type="Proteomes" id="UP001215280">
    <property type="component" value="Unassembled WGS sequence"/>
</dbReference>
<evidence type="ECO:0000256" key="4">
    <source>
        <dbReference type="ARBA" id="ARBA00022839"/>
    </source>
</evidence>
<protein>
    <recommendedName>
        <fullName evidence="6">DUF6729 domain-containing protein</fullName>
    </recommendedName>
</protein>
<dbReference type="PANTHER" id="PTHR13620:SF109">
    <property type="entry name" value="3'-5' EXONUCLEASE"/>
    <property type="match status" value="1"/>
</dbReference>
<evidence type="ECO:0000256" key="1">
    <source>
        <dbReference type="ARBA" id="ARBA00022722"/>
    </source>
</evidence>
<dbReference type="PANTHER" id="PTHR13620">
    <property type="entry name" value="3-5 EXONUCLEASE"/>
    <property type="match status" value="1"/>
</dbReference>
<feature type="region of interest" description="Disordered" evidence="5">
    <location>
        <begin position="731"/>
        <end position="750"/>
    </location>
</feature>
<keyword evidence="1" id="KW-0540">Nuclease</keyword>
<dbReference type="InterPro" id="IPR051132">
    <property type="entry name" value="3-5_Exonuclease_domain"/>
</dbReference>
<feature type="compositionally biased region" description="Polar residues" evidence="5">
    <location>
        <begin position="1272"/>
        <end position="1297"/>
    </location>
</feature>
<evidence type="ECO:0000259" key="6">
    <source>
        <dbReference type="Pfam" id="PF20499"/>
    </source>
</evidence>
<keyword evidence="8" id="KW-1185">Reference proteome</keyword>
<evidence type="ECO:0000256" key="2">
    <source>
        <dbReference type="ARBA" id="ARBA00022723"/>
    </source>
</evidence>
<evidence type="ECO:0000313" key="7">
    <source>
        <dbReference type="EMBL" id="KAJ7739769.1"/>
    </source>
</evidence>
<evidence type="ECO:0000256" key="5">
    <source>
        <dbReference type="SAM" id="MobiDB-lite"/>
    </source>
</evidence>
<keyword evidence="4" id="KW-0269">Exonuclease</keyword>
<comment type="caution">
    <text evidence="7">The sequence shown here is derived from an EMBL/GenBank/DDBJ whole genome shotgun (WGS) entry which is preliminary data.</text>
</comment>
<feature type="region of interest" description="Disordered" evidence="5">
    <location>
        <begin position="812"/>
        <end position="838"/>
    </location>
</feature>
<dbReference type="InterPro" id="IPR036397">
    <property type="entry name" value="RNaseH_sf"/>
</dbReference>
<dbReference type="GO" id="GO:0008408">
    <property type="term" value="F:3'-5' exonuclease activity"/>
    <property type="evidence" value="ECO:0007669"/>
    <property type="project" value="TreeGrafter"/>
</dbReference>
<dbReference type="GO" id="GO:0046872">
    <property type="term" value="F:metal ion binding"/>
    <property type="evidence" value="ECO:0007669"/>
    <property type="project" value="UniProtKB-KW"/>
</dbReference>
<keyword evidence="3" id="KW-0378">Hydrolase</keyword>
<evidence type="ECO:0000256" key="3">
    <source>
        <dbReference type="ARBA" id="ARBA00022801"/>
    </source>
</evidence>
<evidence type="ECO:0000313" key="8">
    <source>
        <dbReference type="Proteomes" id="UP001215280"/>
    </source>
</evidence>
<reference evidence="7" key="1">
    <citation type="submission" date="2023-03" db="EMBL/GenBank/DDBJ databases">
        <title>Massive genome expansion in bonnet fungi (Mycena s.s.) driven by repeated elements and novel gene families across ecological guilds.</title>
        <authorList>
            <consortium name="Lawrence Berkeley National Laboratory"/>
            <person name="Harder C.B."/>
            <person name="Miyauchi S."/>
            <person name="Viragh M."/>
            <person name="Kuo A."/>
            <person name="Thoen E."/>
            <person name="Andreopoulos B."/>
            <person name="Lu D."/>
            <person name="Skrede I."/>
            <person name="Drula E."/>
            <person name="Henrissat B."/>
            <person name="Morin E."/>
            <person name="Kohler A."/>
            <person name="Barry K."/>
            <person name="LaButti K."/>
            <person name="Morin E."/>
            <person name="Salamov A."/>
            <person name="Lipzen A."/>
            <person name="Mereny Z."/>
            <person name="Hegedus B."/>
            <person name="Baldrian P."/>
            <person name="Stursova M."/>
            <person name="Weitz H."/>
            <person name="Taylor A."/>
            <person name="Grigoriev I.V."/>
            <person name="Nagy L.G."/>
            <person name="Martin F."/>
            <person name="Kauserud H."/>
        </authorList>
    </citation>
    <scope>NUCLEOTIDE SEQUENCE</scope>
    <source>
        <strain evidence="7">CBHHK188m</strain>
    </source>
</reference>
<dbReference type="SUPFAM" id="SSF53098">
    <property type="entry name" value="Ribonuclease H-like"/>
    <property type="match status" value="1"/>
</dbReference>
<name>A0AAD7N149_9AGAR</name>
<dbReference type="Pfam" id="PF20499">
    <property type="entry name" value="DUF6729"/>
    <property type="match status" value="1"/>
</dbReference>
<feature type="region of interest" description="Disordered" evidence="5">
    <location>
        <begin position="759"/>
        <end position="797"/>
    </location>
</feature>
<accession>A0AAD7N149</accession>
<dbReference type="GO" id="GO:0003676">
    <property type="term" value="F:nucleic acid binding"/>
    <property type="evidence" value="ECO:0007669"/>
    <property type="project" value="InterPro"/>
</dbReference>
<dbReference type="EMBL" id="JARJLG010000130">
    <property type="protein sequence ID" value="KAJ7739769.1"/>
    <property type="molecule type" value="Genomic_DNA"/>
</dbReference>
<keyword evidence="2" id="KW-0479">Metal-binding</keyword>
<organism evidence="7 8">
    <name type="scientific">Mycena maculata</name>
    <dbReference type="NCBI Taxonomy" id="230809"/>
    <lineage>
        <taxon>Eukaryota</taxon>
        <taxon>Fungi</taxon>
        <taxon>Dikarya</taxon>
        <taxon>Basidiomycota</taxon>
        <taxon>Agaricomycotina</taxon>
        <taxon>Agaricomycetes</taxon>
        <taxon>Agaricomycetidae</taxon>
        <taxon>Agaricales</taxon>
        <taxon>Marasmiineae</taxon>
        <taxon>Mycenaceae</taxon>
        <taxon>Mycena</taxon>
    </lineage>
</organism>
<feature type="region of interest" description="Disordered" evidence="5">
    <location>
        <begin position="1269"/>
        <end position="1312"/>
    </location>
</feature>
<proteinExistence type="predicted"/>
<feature type="compositionally biased region" description="Polar residues" evidence="5">
    <location>
        <begin position="780"/>
        <end position="792"/>
    </location>
</feature>
<feature type="domain" description="DUF6729" evidence="6">
    <location>
        <begin position="94"/>
        <end position="297"/>
    </location>
</feature>
<dbReference type="InterPro" id="IPR046616">
    <property type="entry name" value="DUF6729"/>
</dbReference>
<dbReference type="Gene3D" id="3.30.420.10">
    <property type="entry name" value="Ribonuclease H-like superfamily/Ribonuclease H"/>
    <property type="match status" value="1"/>
</dbReference>